<dbReference type="InterPro" id="IPR011057">
    <property type="entry name" value="Mss4-like_sf"/>
</dbReference>
<dbReference type="Gene3D" id="2.170.150.20">
    <property type="entry name" value="Peptide methionine sulfoxide reductase"/>
    <property type="match status" value="1"/>
</dbReference>
<accession>A0A1Y6CPT8</accession>
<evidence type="ECO:0000256" key="6">
    <source>
        <dbReference type="ARBA" id="ARBA00023002"/>
    </source>
</evidence>
<comment type="cofactor">
    <cofactor evidence="1">
        <name>Zn(2+)</name>
        <dbReference type="ChEBI" id="CHEBI:29105"/>
    </cofactor>
</comment>
<dbReference type="EC" id="1.8.4.12" evidence="3"/>
<evidence type="ECO:0000256" key="5">
    <source>
        <dbReference type="ARBA" id="ARBA00022833"/>
    </source>
</evidence>
<dbReference type="PROSITE" id="PS51790">
    <property type="entry name" value="MSRB"/>
    <property type="match status" value="1"/>
</dbReference>
<feature type="domain" description="MsrB" evidence="8">
    <location>
        <begin position="11"/>
        <end position="132"/>
    </location>
</feature>
<dbReference type="InterPro" id="IPR002579">
    <property type="entry name" value="Met_Sox_Rdtase_MsrB_dom"/>
</dbReference>
<gene>
    <name evidence="9" type="ORF">SAMN06296036_13438</name>
</gene>
<evidence type="ECO:0000256" key="3">
    <source>
        <dbReference type="ARBA" id="ARBA00012499"/>
    </source>
</evidence>
<dbReference type="Proteomes" id="UP000192907">
    <property type="component" value="Unassembled WGS sequence"/>
</dbReference>
<evidence type="ECO:0000313" key="9">
    <source>
        <dbReference type="EMBL" id="SMF80025.1"/>
    </source>
</evidence>
<evidence type="ECO:0000256" key="1">
    <source>
        <dbReference type="ARBA" id="ARBA00001947"/>
    </source>
</evidence>
<keyword evidence="5" id="KW-0862">Zinc</keyword>
<comment type="similarity">
    <text evidence="2">Belongs to the MsrB Met sulfoxide reductase family.</text>
</comment>
<dbReference type="NCBIfam" id="TIGR00357">
    <property type="entry name" value="peptide-methionine (R)-S-oxide reductase MsrB"/>
    <property type="match status" value="1"/>
</dbReference>
<dbReference type="PANTHER" id="PTHR10173:SF52">
    <property type="entry name" value="METHIONINE-R-SULFOXIDE REDUCTASE B1"/>
    <property type="match status" value="1"/>
</dbReference>
<dbReference type="InterPro" id="IPR028427">
    <property type="entry name" value="Met_Sox_Rdtase_MsrB"/>
</dbReference>
<evidence type="ECO:0000259" key="8">
    <source>
        <dbReference type="PROSITE" id="PS51790"/>
    </source>
</evidence>
<keyword evidence="10" id="KW-1185">Reference proteome</keyword>
<name>A0A1Y6CPT8_9BACT</name>
<dbReference type="RefSeq" id="WP_234996192.1">
    <property type="nucleotide sequence ID" value="NZ_FWZT01000034.1"/>
</dbReference>
<reference evidence="10" key="1">
    <citation type="submission" date="2017-04" db="EMBL/GenBank/DDBJ databases">
        <authorList>
            <person name="Varghese N."/>
            <person name="Submissions S."/>
        </authorList>
    </citation>
    <scope>NUCLEOTIDE SEQUENCE [LARGE SCALE GENOMIC DNA]</scope>
    <source>
        <strain evidence="10">RKEM611</strain>
    </source>
</reference>
<dbReference type="STRING" id="1513793.SAMN06296036_13438"/>
<keyword evidence="4" id="KW-0479">Metal-binding</keyword>
<keyword evidence="6" id="KW-0560">Oxidoreductase</keyword>
<dbReference type="PANTHER" id="PTHR10173">
    <property type="entry name" value="METHIONINE SULFOXIDE REDUCTASE"/>
    <property type="match status" value="1"/>
</dbReference>
<dbReference type="AlphaFoldDB" id="A0A1Y6CPT8"/>
<dbReference type="GO" id="GO:0046872">
    <property type="term" value="F:metal ion binding"/>
    <property type="evidence" value="ECO:0007669"/>
    <property type="project" value="UniProtKB-KW"/>
</dbReference>
<dbReference type="EMBL" id="FWZT01000034">
    <property type="protein sequence ID" value="SMF80025.1"/>
    <property type="molecule type" value="Genomic_DNA"/>
</dbReference>
<evidence type="ECO:0000256" key="4">
    <source>
        <dbReference type="ARBA" id="ARBA00022723"/>
    </source>
</evidence>
<evidence type="ECO:0000313" key="10">
    <source>
        <dbReference type="Proteomes" id="UP000192907"/>
    </source>
</evidence>
<dbReference type="GO" id="GO:0030091">
    <property type="term" value="P:protein repair"/>
    <property type="evidence" value="ECO:0007669"/>
    <property type="project" value="InterPro"/>
</dbReference>
<evidence type="ECO:0000256" key="7">
    <source>
        <dbReference type="ARBA" id="ARBA00048488"/>
    </source>
</evidence>
<proteinExistence type="inferred from homology"/>
<dbReference type="SUPFAM" id="SSF51316">
    <property type="entry name" value="Mss4-like"/>
    <property type="match status" value="1"/>
</dbReference>
<protein>
    <recommendedName>
        <fullName evidence="3">peptide-methionine (R)-S-oxide reductase</fullName>
        <ecNumber evidence="3">1.8.4.12</ecNumber>
    </recommendedName>
</protein>
<dbReference type="GO" id="GO:0006979">
    <property type="term" value="P:response to oxidative stress"/>
    <property type="evidence" value="ECO:0007669"/>
    <property type="project" value="InterPro"/>
</dbReference>
<dbReference type="GO" id="GO:0005737">
    <property type="term" value="C:cytoplasm"/>
    <property type="evidence" value="ECO:0007669"/>
    <property type="project" value="TreeGrafter"/>
</dbReference>
<organism evidence="9 10">
    <name type="scientific">Pseudobacteriovorax antillogorgiicola</name>
    <dbReference type="NCBI Taxonomy" id="1513793"/>
    <lineage>
        <taxon>Bacteria</taxon>
        <taxon>Pseudomonadati</taxon>
        <taxon>Bdellovibrionota</taxon>
        <taxon>Oligoflexia</taxon>
        <taxon>Oligoflexales</taxon>
        <taxon>Pseudobacteriovoracaceae</taxon>
        <taxon>Pseudobacteriovorax</taxon>
    </lineage>
</organism>
<dbReference type="GO" id="GO:0033743">
    <property type="term" value="F:peptide-methionine (R)-S-oxide reductase activity"/>
    <property type="evidence" value="ECO:0007669"/>
    <property type="project" value="UniProtKB-EC"/>
</dbReference>
<evidence type="ECO:0000256" key="2">
    <source>
        <dbReference type="ARBA" id="ARBA00007174"/>
    </source>
</evidence>
<dbReference type="Pfam" id="PF01641">
    <property type="entry name" value="SelR"/>
    <property type="match status" value="1"/>
</dbReference>
<comment type="catalytic activity">
    <reaction evidence="7">
        <text>L-methionyl-[protein] + [thioredoxin]-disulfide + H2O = L-methionyl-(R)-S-oxide-[protein] + [thioredoxin]-dithiol</text>
        <dbReference type="Rhea" id="RHEA:24164"/>
        <dbReference type="Rhea" id="RHEA-COMP:10698"/>
        <dbReference type="Rhea" id="RHEA-COMP:10700"/>
        <dbReference type="Rhea" id="RHEA-COMP:12313"/>
        <dbReference type="Rhea" id="RHEA-COMP:12314"/>
        <dbReference type="ChEBI" id="CHEBI:15377"/>
        <dbReference type="ChEBI" id="CHEBI:16044"/>
        <dbReference type="ChEBI" id="CHEBI:29950"/>
        <dbReference type="ChEBI" id="CHEBI:45764"/>
        <dbReference type="ChEBI" id="CHEBI:50058"/>
        <dbReference type="EC" id="1.8.4.12"/>
    </reaction>
</comment>
<sequence length="133" mass="15337">MQKRDPNTMTEEMWREELSPEEYYVLRDKGTERPFTGEHLDNFKAGKWLCRACGAELFDGSQKFESSCGWPSFSESLNSKIDEKEDRSHGMVRTEVLCHNCQSHLGHVFNDGPPPSGLRYCINSLALSFREEK</sequence>
<dbReference type="FunFam" id="2.170.150.20:FF:000001">
    <property type="entry name" value="Peptide methionine sulfoxide reductase MsrB"/>
    <property type="match status" value="1"/>
</dbReference>